<name>A0A9Q0RNF4_BLOTA</name>
<dbReference type="EMBL" id="JAPWDV010000002">
    <property type="protein sequence ID" value="KAJ6220495.1"/>
    <property type="molecule type" value="Genomic_DNA"/>
</dbReference>
<organism evidence="1 2">
    <name type="scientific">Blomia tropicalis</name>
    <name type="common">Mite</name>
    <dbReference type="NCBI Taxonomy" id="40697"/>
    <lineage>
        <taxon>Eukaryota</taxon>
        <taxon>Metazoa</taxon>
        <taxon>Ecdysozoa</taxon>
        <taxon>Arthropoda</taxon>
        <taxon>Chelicerata</taxon>
        <taxon>Arachnida</taxon>
        <taxon>Acari</taxon>
        <taxon>Acariformes</taxon>
        <taxon>Sarcoptiformes</taxon>
        <taxon>Astigmata</taxon>
        <taxon>Glycyphagoidea</taxon>
        <taxon>Echimyopodidae</taxon>
        <taxon>Blomia</taxon>
    </lineage>
</organism>
<reference evidence="1" key="1">
    <citation type="submission" date="2022-12" db="EMBL/GenBank/DDBJ databases">
        <title>Genome assemblies of Blomia tropicalis.</title>
        <authorList>
            <person name="Cui Y."/>
        </authorList>
    </citation>
    <scope>NUCLEOTIDE SEQUENCE</scope>
    <source>
        <tissue evidence="1">Adult mites</tissue>
    </source>
</reference>
<evidence type="ECO:0000313" key="1">
    <source>
        <dbReference type="EMBL" id="KAJ6220495.1"/>
    </source>
</evidence>
<accession>A0A9Q0RNF4</accession>
<protein>
    <submittedName>
        <fullName evidence="1">Uncharacterized protein</fullName>
    </submittedName>
</protein>
<sequence length="72" mass="8307">MDTLMGIEWEMVQPEQQQNVNHIVVIIIKAEHDNHFASKCIVPNSLLQLVSTLLIVKRVRSSNKCCTHKWPL</sequence>
<feature type="non-terminal residue" evidence="1">
    <location>
        <position position="72"/>
    </location>
</feature>
<gene>
    <name evidence="1" type="ORF">RDWZM_006307</name>
</gene>
<evidence type="ECO:0000313" key="2">
    <source>
        <dbReference type="Proteomes" id="UP001142055"/>
    </source>
</evidence>
<comment type="caution">
    <text evidence="1">The sequence shown here is derived from an EMBL/GenBank/DDBJ whole genome shotgun (WGS) entry which is preliminary data.</text>
</comment>
<proteinExistence type="predicted"/>
<keyword evidence="2" id="KW-1185">Reference proteome</keyword>
<dbReference type="Proteomes" id="UP001142055">
    <property type="component" value="Chromosome 2"/>
</dbReference>
<dbReference type="AlphaFoldDB" id="A0A9Q0RNF4"/>